<dbReference type="Gene3D" id="2.60.40.4100">
    <property type="entry name" value="Zona pellucida, ZP-C domain"/>
    <property type="match status" value="1"/>
</dbReference>
<dbReference type="PROSITE" id="PS51034">
    <property type="entry name" value="ZP_2"/>
    <property type="match status" value="1"/>
</dbReference>
<feature type="region of interest" description="Disordered" evidence="2">
    <location>
        <begin position="1"/>
        <end position="47"/>
    </location>
</feature>
<evidence type="ECO:0000256" key="2">
    <source>
        <dbReference type="SAM" id="MobiDB-lite"/>
    </source>
</evidence>
<dbReference type="AlphaFoldDB" id="A0AAD5FK88"/>
<dbReference type="InterPro" id="IPR042235">
    <property type="entry name" value="ZP-C_dom"/>
</dbReference>
<dbReference type="Pfam" id="PF06119">
    <property type="entry name" value="NIDO"/>
    <property type="match status" value="2"/>
</dbReference>
<dbReference type="EMBL" id="MU551664">
    <property type="protein sequence ID" value="KAI5619706.1"/>
    <property type="molecule type" value="Genomic_DNA"/>
</dbReference>
<feature type="region of interest" description="Disordered" evidence="2">
    <location>
        <begin position="70"/>
        <end position="123"/>
    </location>
</feature>
<feature type="region of interest" description="Disordered" evidence="2">
    <location>
        <begin position="329"/>
        <end position="353"/>
    </location>
</feature>
<comment type="caution">
    <text evidence="5">The sequence shown here is derived from an EMBL/GenBank/DDBJ whole genome shotgun (WGS) entry which is preliminary data.</text>
</comment>
<dbReference type="PROSITE" id="PS51220">
    <property type="entry name" value="NIDO"/>
    <property type="match status" value="1"/>
</dbReference>
<feature type="domain" description="ZP" evidence="3">
    <location>
        <begin position="531"/>
        <end position="784"/>
    </location>
</feature>
<proteinExistence type="predicted"/>
<feature type="compositionally biased region" description="Basic and acidic residues" evidence="2">
    <location>
        <begin position="10"/>
        <end position="21"/>
    </location>
</feature>
<protein>
    <recommendedName>
        <fullName evidence="7">Alpha-tectorin</fullName>
    </recommendedName>
</protein>
<feature type="compositionally biased region" description="Low complexity" evidence="2">
    <location>
        <begin position="329"/>
        <end position="340"/>
    </location>
</feature>
<dbReference type="InterPro" id="IPR052749">
    <property type="entry name" value="Alpha-tectorin"/>
</dbReference>
<name>A0AAD5FK88_SILAS</name>
<keyword evidence="6" id="KW-1185">Reference proteome</keyword>
<evidence type="ECO:0000313" key="5">
    <source>
        <dbReference type="EMBL" id="KAI5619706.1"/>
    </source>
</evidence>
<evidence type="ECO:0000259" key="4">
    <source>
        <dbReference type="PROSITE" id="PS51220"/>
    </source>
</evidence>
<feature type="domain" description="NIDO" evidence="4">
    <location>
        <begin position="191"/>
        <end position="325"/>
    </location>
</feature>
<feature type="compositionally biased region" description="Low complexity" evidence="2">
    <location>
        <begin position="70"/>
        <end position="117"/>
    </location>
</feature>
<accession>A0AAD5FK88</accession>
<dbReference type="Proteomes" id="UP001205998">
    <property type="component" value="Unassembled WGS sequence"/>
</dbReference>
<reference evidence="5" key="1">
    <citation type="submission" date="2018-07" db="EMBL/GenBank/DDBJ databases">
        <title>Comparative genomics of catfishes provides insights into carnivory and benthic adaptation.</title>
        <authorList>
            <person name="Zhang Y."/>
            <person name="Wang D."/>
            <person name="Peng Z."/>
            <person name="Zheng S."/>
            <person name="Shao F."/>
            <person name="Tao W."/>
        </authorList>
    </citation>
    <scope>NUCLEOTIDE SEQUENCE</scope>
    <source>
        <strain evidence="5">Chongqing</strain>
    </source>
</reference>
<sequence>MAKMLTADTLESRSHEGERSLKLLPPRSKKYGAPRYTNEKQPPNERYSWEMRLGLQTGAHSHMDPDIYTETTTAVPTTEKTTTTTTTTTAEPSSELPGPTTETTTTTTTPTTAEPSSGLPASPFFDVGSEPIHLYLGDGAYETIQLEQPFKYGGNVYSQLYLNMDGYLAFFVPNINDEVPNSELGKDIIAPLWTDLDFSVGEKTYKQATSGPLIDQANQEINNMFPGVNFLASWVFVATWKNVPIEFSYSEISSFQVVLISDGGNHSFVLMNYERVPAISSGLWLAGYGMENSNFLTIPVINSYELPSTSNVNISGRWAFQITVLSTTTTTTTTPSTETPSTPPSTTPSTTTTTEIRASPFFDVGSEPIHLYLGDGAYETIQLEQPFKYGGNVYSQLYLNMDGYLAFFVPNINDEVPNSELGKDIIAPLWTDLDFSVGEKTYKQATSGPLIDQANQEINRMFPGVNFLASWVFVATWKNVPIEFSYSEAGYGMENSNFVTIPVNNSYELPSTSNVNISGRWAFQITDAIETCSGSAGSLSLSRCQLFEAGYSEDVLHLNDPSCKGKVYNDRLVFNFDSTDNLCNTTLTSNNTHIIFKNNVGTIDGIGVISRSGGLNIAISCVYPLIRSISMPTEIEASGSVLSKNLSTEGSYQISIIPYTDATFLVPISGNVTLEVNHQMYIGVKVDRFDSSQVALVLDSCWATPFNQSDHSIRWDLIINECPNPNDETVAVLQNGVSTSSNFSFRMFTFTGFSNKIFLHCQVHLCLQESGNCARNCNGARARKRRNAHFYDSAAISMEF</sequence>
<dbReference type="PANTHER" id="PTHR46160:SF8">
    <property type="entry name" value="VWFD DOMAIN-CONTAINING PROTEIN"/>
    <property type="match status" value="1"/>
</dbReference>
<evidence type="ECO:0008006" key="7">
    <source>
        <dbReference type="Google" id="ProtNLM"/>
    </source>
</evidence>
<dbReference type="Gene3D" id="2.60.40.3210">
    <property type="entry name" value="Zona pellucida, ZP-N domain"/>
    <property type="match status" value="1"/>
</dbReference>
<dbReference type="SMART" id="SM00539">
    <property type="entry name" value="NIDO"/>
    <property type="match status" value="1"/>
</dbReference>
<dbReference type="PANTHER" id="PTHR46160">
    <property type="entry name" value="ALPHA-TECTORIN-RELATED"/>
    <property type="match status" value="1"/>
</dbReference>
<evidence type="ECO:0000313" key="6">
    <source>
        <dbReference type="Proteomes" id="UP001205998"/>
    </source>
</evidence>
<dbReference type="Pfam" id="PF00100">
    <property type="entry name" value="Zona_pellucida"/>
    <property type="match status" value="1"/>
</dbReference>
<organism evidence="5 6">
    <name type="scientific">Silurus asotus</name>
    <name type="common">Amur catfish</name>
    <name type="synonym">Parasilurus asotus</name>
    <dbReference type="NCBI Taxonomy" id="30991"/>
    <lineage>
        <taxon>Eukaryota</taxon>
        <taxon>Metazoa</taxon>
        <taxon>Chordata</taxon>
        <taxon>Craniata</taxon>
        <taxon>Vertebrata</taxon>
        <taxon>Euteleostomi</taxon>
        <taxon>Actinopterygii</taxon>
        <taxon>Neopterygii</taxon>
        <taxon>Teleostei</taxon>
        <taxon>Ostariophysi</taxon>
        <taxon>Siluriformes</taxon>
        <taxon>Siluridae</taxon>
        <taxon>Silurus</taxon>
    </lineage>
</organism>
<evidence type="ECO:0000256" key="1">
    <source>
        <dbReference type="ARBA" id="ARBA00023157"/>
    </source>
</evidence>
<dbReference type="InterPro" id="IPR003886">
    <property type="entry name" value="NIDO_dom"/>
</dbReference>
<dbReference type="SMART" id="SM00241">
    <property type="entry name" value="ZP"/>
    <property type="match status" value="1"/>
</dbReference>
<dbReference type="GO" id="GO:0007160">
    <property type="term" value="P:cell-matrix adhesion"/>
    <property type="evidence" value="ECO:0007669"/>
    <property type="project" value="InterPro"/>
</dbReference>
<dbReference type="InterPro" id="IPR001507">
    <property type="entry name" value="ZP_dom"/>
</dbReference>
<gene>
    <name evidence="5" type="ORF">C0J50_20805</name>
</gene>
<dbReference type="InterPro" id="IPR055355">
    <property type="entry name" value="ZP-C"/>
</dbReference>
<keyword evidence="1" id="KW-1015">Disulfide bond</keyword>
<evidence type="ECO:0000259" key="3">
    <source>
        <dbReference type="PROSITE" id="PS51034"/>
    </source>
</evidence>